<organism evidence="4 5">
    <name type="scientific">Kutzneria buriramensis</name>
    <dbReference type="NCBI Taxonomy" id="1045776"/>
    <lineage>
        <taxon>Bacteria</taxon>
        <taxon>Bacillati</taxon>
        <taxon>Actinomycetota</taxon>
        <taxon>Actinomycetes</taxon>
        <taxon>Pseudonocardiales</taxon>
        <taxon>Pseudonocardiaceae</taxon>
        <taxon>Kutzneria</taxon>
    </lineage>
</organism>
<sequence>MTGVRRLAIALAALLTVVVTLPAAAATTTAARELRGMWIASVANIDWPTKPGLPVAQQKADYLSLLDRAKATGVNAVFVQIRPTADSFYPSALEPWSQYLTGTQGRDPGYDPLRFLVSEAHKRDLEFHAWFNPYRISLQGDATLLAPNHPARLHPDWVVGYGGQLYYNPGIPAVRQFVEKVILDTTRRYDIDGVHFDDYFYPYPVAGQQFPDRQTFARYGGGFPDIGDWRRSNVDKLISELSSRIHAMKPWIAFGVSPFGIWRDARTDPTGSDTQGGVHDYDDLYADTRTWIRNHWVDYIAPQLYWPVGYTIADYAKLLPWWAHEVAGTGVSLYIGQAVYKIGTASPAAWLDPAEMPRHIALDRATPGANGDILYNTTTLLADPLGFTDRLRTDLYARPAIVPVRPTVAGHTPPAPILLPLTGNTLHWIGFATSYAVYQDGNLLTTLRGTGLTLPTGRHSYAVTALDRTHHESRPSTTEEYR</sequence>
<gene>
    <name evidence="4" type="ORF">BCF44_125103</name>
</gene>
<accession>A0A3E0GV46</accession>
<dbReference type="EMBL" id="QUNO01000025">
    <property type="protein sequence ID" value="REH29488.1"/>
    <property type="molecule type" value="Genomic_DNA"/>
</dbReference>
<comment type="caution">
    <text evidence="4">The sequence shown here is derived from an EMBL/GenBank/DDBJ whole genome shotgun (WGS) entry which is preliminary data.</text>
</comment>
<dbReference type="InterPro" id="IPR052177">
    <property type="entry name" value="Divisome_Glycosyl_Hydrolase"/>
</dbReference>
<dbReference type="PANTHER" id="PTHR43405:SF1">
    <property type="entry name" value="GLYCOSYL HYDROLASE DIGH"/>
    <property type="match status" value="1"/>
</dbReference>
<protein>
    <submittedName>
        <fullName evidence="4">Uncharacterized lipoprotein YddW (UPF0748 family)</fullName>
    </submittedName>
</protein>
<dbReference type="Pfam" id="PF02638">
    <property type="entry name" value="GHL10"/>
    <property type="match status" value="1"/>
</dbReference>
<dbReference type="InterPro" id="IPR003790">
    <property type="entry name" value="GHL10"/>
</dbReference>
<name>A0A3E0GV46_9PSEU</name>
<dbReference type="InterPro" id="IPR017853">
    <property type="entry name" value="GH"/>
</dbReference>
<dbReference type="Gene3D" id="3.20.20.80">
    <property type="entry name" value="Glycosidases"/>
    <property type="match status" value="1"/>
</dbReference>
<proteinExistence type="predicted"/>
<evidence type="ECO:0000256" key="2">
    <source>
        <dbReference type="SAM" id="SignalP"/>
    </source>
</evidence>
<feature type="signal peptide" evidence="2">
    <location>
        <begin position="1"/>
        <end position="25"/>
    </location>
</feature>
<evidence type="ECO:0000313" key="5">
    <source>
        <dbReference type="Proteomes" id="UP000256269"/>
    </source>
</evidence>
<dbReference type="PANTHER" id="PTHR43405">
    <property type="entry name" value="GLYCOSYL HYDROLASE DIGH"/>
    <property type="match status" value="1"/>
</dbReference>
<feature type="chain" id="PRO_5017682639" evidence="2">
    <location>
        <begin position="26"/>
        <end position="482"/>
    </location>
</feature>
<dbReference type="AlphaFoldDB" id="A0A3E0GV46"/>
<keyword evidence="5" id="KW-1185">Reference proteome</keyword>
<evidence type="ECO:0000313" key="4">
    <source>
        <dbReference type="EMBL" id="REH29488.1"/>
    </source>
</evidence>
<evidence type="ECO:0000256" key="1">
    <source>
        <dbReference type="ARBA" id="ARBA00022729"/>
    </source>
</evidence>
<feature type="domain" description="Glycosyl hydrolase-like 10" evidence="3">
    <location>
        <begin position="33"/>
        <end position="346"/>
    </location>
</feature>
<evidence type="ECO:0000259" key="3">
    <source>
        <dbReference type="Pfam" id="PF02638"/>
    </source>
</evidence>
<reference evidence="4 5" key="1">
    <citation type="submission" date="2018-08" db="EMBL/GenBank/DDBJ databases">
        <title>Genomic Encyclopedia of Archaeal and Bacterial Type Strains, Phase II (KMG-II): from individual species to whole genera.</title>
        <authorList>
            <person name="Goeker M."/>
        </authorList>
    </citation>
    <scope>NUCLEOTIDE SEQUENCE [LARGE SCALE GENOMIC DNA]</scope>
    <source>
        <strain evidence="4 5">DSM 45791</strain>
    </source>
</reference>
<dbReference type="Proteomes" id="UP000256269">
    <property type="component" value="Unassembled WGS sequence"/>
</dbReference>
<dbReference type="SUPFAM" id="SSF51445">
    <property type="entry name" value="(Trans)glycosidases"/>
    <property type="match status" value="1"/>
</dbReference>
<keyword evidence="1 2" id="KW-0732">Signal</keyword>
<keyword evidence="4" id="KW-0449">Lipoprotein</keyword>